<dbReference type="GO" id="GO:0030286">
    <property type="term" value="C:dynein complex"/>
    <property type="evidence" value="ECO:0007669"/>
    <property type="project" value="UniProtKB-KW"/>
</dbReference>
<reference evidence="8" key="2">
    <citation type="submission" date="2025-09" db="UniProtKB">
        <authorList>
            <consortium name="Ensembl"/>
        </authorList>
    </citation>
    <scope>IDENTIFICATION</scope>
</reference>
<evidence type="ECO:0000256" key="6">
    <source>
        <dbReference type="ARBA" id="ARBA00042417"/>
    </source>
</evidence>
<dbReference type="InterPro" id="IPR019347">
    <property type="entry name" value="Axonemal_dynein_light_chain"/>
</dbReference>
<evidence type="ECO:0000313" key="8">
    <source>
        <dbReference type="Ensembl" id="ENSOTSP00005063248.1"/>
    </source>
</evidence>
<keyword evidence="9" id="KW-1185">Reference proteome</keyword>
<sequence length="173" mass="19459">MIPPADSLLKYDNPVLVNGYSSNLNEYCKFRHSLSGPTTACHDWTCVTSTQTQDPLSRCQQTEEILNLYHCYRECMETNQLWVQQVSSTLCTRMDVVRQARETGICPVLRELYSRCFGQEREEGKMRCMDGSNIGKISDVTNQQLKVKAPSHHPCAVLPTPNGIVAPNKAGFS</sequence>
<dbReference type="PANTHER" id="PTHR13183:SF0">
    <property type="entry name" value="AXONEMAL DYNEIN LIGHT INTERMEDIATE POLYPEPTIDE 1"/>
    <property type="match status" value="1"/>
</dbReference>
<dbReference type="Ensembl" id="ENSOTST00005068782.2">
    <property type="protein sequence ID" value="ENSOTSP00005063248.1"/>
    <property type="gene ID" value="ENSOTSG00005030258.2"/>
</dbReference>
<evidence type="ECO:0000256" key="5">
    <source>
        <dbReference type="ARBA" id="ARBA00039799"/>
    </source>
</evidence>
<evidence type="ECO:0000256" key="2">
    <source>
        <dbReference type="ARBA" id="ARBA00023054"/>
    </source>
</evidence>
<keyword evidence="3" id="KW-0505">Motor protein</keyword>
<dbReference type="GeneTree" id="ENSGT00940000179482"/>
<evidence type="ECO:0000256" key="4">
    <source>
        <dbReference type="ARBA" id="ARBA00038114"/>
    </source>
</evidence>
<keyword evidence="2" id="KW-0175">Coiled coil</keyword>
<accession>A0A8C8HCR8</accession>
<reference evidence="8" key="1">
    <citation type="submission" date="2025-08" db="UniProtKB">
        <authorList>
            <consortium name="Ensembl"/>
        </authorList>
    </citation>
    <scope>IDENTIFICATION</scope>
</reference>
<dbReference type="GO" id="GO:0045504">
    <property type="term" value="F:dynein heavy chain binding"/>
    <property type="evidence" value="ECO:0007669"/>
    <property type="project" value="TreeGrafter"/>
</dbReference>
<comment type="similarity">
    <text evidence="4">Belongs to the inner dynein arm light chain family.</text>
</comment>
<comment type="function">
    <text evidence="7">Involved in sperm flagellum assembly.</text>
</comment>
<keyword evidence="1" id="KW-0243">Dynein</keyword>
<protein>
    <recommendedName>
        <fullName evidence="5">Axonemal dynein light intermediate polypeptide 1</fullName>
    </recommendedName>
    <alternativeName>
        <fullName evidence="6">Inner dynein arm light chain, axonemal</fullName>
    </alternativeName>
</protein>
<dbReference type="PANTHER" id="PTHR13183">
    <property type="entry name" value="AXONEMAL INNER ARM DYNEIN LIGHT CHAIN 28"/>
    <property type="match status" value="1"/>
</dbReference>
<dbReference type="GO" id="GO:0005930">
    <property type="term" value="C:axoneme"/>
    <property type="evidence" value="ECO:0007669"/>
    <property type="project" value="TreeGrafter"/>
</dbReference>
<dbReference type="GO" id="GO:0097546">
    <property type="term" value="C:ciliary base"/>
    <property type="evidence" value="ECO:0007669"/>
    <property type="project" value="TreeGrafter"/>
</dbReference>
<evidence type="ECO:0000256" key="1">
    <source>
        <dbReference type="ARBA" id="ARBA00023017"/>
    </source>
</evidence>
<evidence type="ECO:0000256" key="3">
    <source>
        <dbReference type="ARBA" id="ARBA00023175"/>
    </source>
</evidence>
<evidence type="ECO:0000256" key="7">
    <source>
        <dbReference type="ARBA" id="ARBA00043925"/>
    </source>
</evidence>
<name>A0A8C8HCR8_ONCTS</name>
<dbReference type="AlphaFoldDB" id="A0A8C8HCR8"/>
<dbReference type="Pfam" id="PF10211">
    <property type="entry name" value="Ax_dynein_light"/>
    <property type="match status" value="1"/>
</dbReference>
<dbReference type="Proteomes" id="UP000694402">
    <property type="component" value="Unassembled WGS sequence"/>
</dbReference>
<evidence type="ECO:0000313" key="9">
    <source>
        <dbReference type="Proteomes" id="UP000694402"/>
    </source>
</evidence>
<proteinExistence type="inferred from homology"/>
<organism evidence="8 9">
    <name type="scientific">Oncorhynchus tshawytscha</name>
    <name type="common">Chinook salmon</name>
    <name type="synonym">Salmo tshawytscha</name>
    <dbReference type="NCBI Taxonomy" id="74940"/>
    <lineage>
        <taxon>Eukaryota</taxon>
        <taxon>Metazoa</taxon>
        <taxon>Chordata</taxon>
        <taxon>Craniata</taxon>
        <taxon>Vertebrata</taxon>
        <taxon>Euteleostomi</taxon>
        <taxon>Actinopterygii</taxon>
        <taxon>Neopterygii</taxon>
        <taxon>Teleostei</taxon>
        <taxon>Protacanthopterygii</taxon>
        <taxon>Salmoniformes</taxon>
        <taxon>Salmonidae</taxon>
        <taxon>Salmoninae</taxon>
        <taxon>Oncorhynchus</taxon>
    </lineage>
</organism>